<feature type="chain" id="PRO_5047336677" evidence="2">
    <location>
        <begin position="23"/>
        <end position="519"/>
    </location>
</feature>
<evidence type="ECO:0000313" key="4">
    <source>
        <dbReference type="Proteomes" id="UP001183388"/>
    </source>
</evidence>
<comment type="caution">
    <text evidence="3">The sequence shown here is derived from an EMBL/GenBank/DDBJ whole genome shotgun (WGS) entry which is preliminary data.</text>
</comment>
<feature type="region of interest" description="Disordered" evidence="1">
    <location>
        <begin position="500"/>
        <end position="519"/>
    </location>
</feature>
<dbReference type="EMBL" id="JAVREN010000061">
    <property type="protein sequence ID" value="MDT0310234.1"/>
    <property type="molecule type" value="Genomic_DNA"/>
</dbReference>
<dbReference type="Pfam" id="PF18986">
    <property type="entry name" value="DUF5719"/>
    <property type="match status" value="1"/>
</dbReference>
<evidence type="ECO:0000256" key="1">
    <source>
        <dbReference type="SAM" id="MobiDB-lite"/>
    </source>
</evidence>
<protein>
    <submittedName>
        <fullName evidence="3">DUF5719 family protein</fullName>
    </submittedName>
</protein>
<feature type="compositionally biased region" description="Acidic residues" evidence="1">
    <location>
        <begin position="104"/>
        <end position="118"/>
    </location>
</feature>
<feature type="signal peptide" evidence="2">
    <location>
        <begin position="1"/>
        <end position="22"/>
    </location>
</feature>
<organism evidence="3 4">
    <name type="scientific">Streptomyces boetiae</name>
    <dbReference type="NCBI Taxonomy" id="3075541"/>
    <lineage>
        <taxon>Bacteria</taxon>
        <taxon>Bacillati</taxon>
        <taxon>Actinomycetota</taxon>
        <taxon>Actinomycetes</taxon>
        <taxon>Kitasatosporales</taxon>
        <taxon>Streptomycetaceae</taxon>
        <taxon>Streptomyces</taxon>
    </lineage>
</organism>
<feature type="region of interest" description="Disordered" evidence="1">
    <location>
        <begin position="27"/>
        <end position="118"/>
    </location>
</feature>
<keyword evidence="4" id="KW-1185">Reference proteome</keyword>
<dbReference type="RefSeq" id="WP_311633205.1">
    <property type="nucleotide sequence ID" value="NZ_JAVREN010000061.1"/>
</dbReference>
<evidence type="ECO:0000256" key="2">
    <source>
        <dbReference type="SAM" id="SignalP"/>
    </source>
</evidence>
<reference evidence="4" key="1">
    <citation type="submission" date="2023-07" db="EMBL/GenBank/DDBJ databases">
        <title>30 novel species of actinomycetes from the DSMZ collection.</title>
        <authorList>
            <person name="Nouioui I."/>
        </authorList>
    </citation>
    <scope>NUCLEOTIDE SEQUENCE [LARGE SCALE GENOMIC DNA]</scope>
    <source>
        <strain evidence="4">DSM 44917</strain>
    </source>
</reference>
<sequence>MNSAPRSLLVAVLALAALTGLAGLRPGEAGEVAAPDQGPPRPVERVTLTCPRPTGSDTATTWYTAYTPPGEGSGEDGDGEEPSAFLLPAPEYVPGTETPPAGGEDAEENAPEQEEQEGAAEPFLALGEPGAPATARVGDADAPALAGTAHGALAPGWTVQQSTSVPSGPGRGLLGTSCQAPDTQFWFAGASTADSRADYVHLTNPDEEATVVDIDLYGAEGRLTADAGQGITVPGGASVPVRLSTLGAGTHDDLAVRVTARTGRIGAQVEAVDEALGADWLPPAAAPAGTAVLPGIPAEARSVRLVVFVPGEEDATLDVGLASPSGTLTPAGFETVSVRAGSLTSVDLRNVTQGEAGSLILTPSDESRAVPLAAAALVTIGDGEEAARELAFIPATPAVERRATVTGNTASGTTLSLTAPGEAAEVDVTLSAGTDGGEPVTESYTVPAGSTLAVTPEPPEGTSGFYSLTVETRGGTVHAARTLTSGEGGDTSLTIQTLPDDRSAVSVPETEQDLSVLTR</sequence>
<name>A0ABU2LF65_9ACTN</name>
<evidence type="ECO:0000313" key="3">
    <source>
        <dbReference type="EMBL" id="MDT0310234.1"/>
    </source>
</evidence>
<feature type="compositionally biased region" description="Low complexity" evidence="1">
    <location>
        <begin position="58"/>
        <end position="70"/>
    </location>
</feature>
<keyword evidence="2" id="KW-0732">Signal</keyword>
<gene>
    <name evidence="3" type="ORF">RM780_25250</name>
</gene>
<accession>A0ABU2LF65</accession>
<dbReference type="InterPro" id="IPR043777">
    <property type="entry name" value="DUF5719"/>
</dbReference>
<proteinExistence type="predicted"/>
<dbReference type="Proteomes" id="UP001183388">
    <property type="component" value="Unassembled WGS sequence"/>
</dbReference>